<dbReference type="AlphaFoldDB" id="A0A172TBJ8"/>
<gene>
    <name evidence="1" type="ORF">SU48_10770</name>
</gene>
<sequence length="163" mass="18074">MQRIPTQRILITGMSGTGKSSVIEALAARGFAAIDTDSDKWCEWHTDESAQPDWIWRTDRIEALLSAPHETALFVSGCKSNQGQFYSYFNQIVLLSASLEVMLSRIAARSNNSYGKTAAEREQIVQHLEWVEPLLRARATLELDTSRFSVAEIADQLAALGTG</sequence>
<dbReference type="KEGG" id="dpu:SU48_10770"/>
<name>A0A172TBJ8_9DEIO</name>
<keyword evidence="1" id="KW-0418">Kinase</keyword>
<proteinExistence type="predicted"/>
<dbReference type="OrthoDB" id="5019413at2"/>
<reference evidence="1 2" key="1">
    <citation type="submission" date="2015-01" db="EMBL/GenBank/DDBJ databases">
        <title>Deinococcus puniceus/DY1/ whole genome sequencing.</title>
        <authorList>
            <person name="Kim M.K."/>
            <person name="Srinivasan S."/>
            <person name="Lee J.-J."/>
        </authorList>
    </citation>
    <scope>NUCLEOTIDE SEQUENCE [LARGE SCALE GENOMIC DNA]</scope>
    <source>
        <strain evidence="1 2">DY1</strain>
    </source>
</reference>
<protein>
    <submittedName>
        <fullName evidence="1">Shikimate kinase</fullName>
    </submittedName>
</protein>
<dbReference type="InterPro" id="IPR027417">
    <property type="entry name" value="P-loop_NTPase"/>
</dbReference>
<dbReference type="Proteomes" id="UP000077363">
    <property type="component" value="Chromosome"/>
</dbReference>
<dbReference type="STRING" id="1182568.SU48_10770"/>
<dbReference type="EMBL" id="CP011387">
    <property type="protein sequence ID" value="ANE44173.1"/>
    <property type="molecule type" value="Genomic_DNA"/>
</dbReference>
<keyword evidence="1" id="KW-0808">Transferase</keyword>
<accession>A0A172TBJ8</accession>
<organism evidence="1 2">
    <name type="scientific">Deinococcus puniceus</name>
    <dbReference type="NCBI Taxonomy" id="1182568"/>
    <lineage>
        <taxon>Bacteria</taxon>
        <taxon>Thermotogati</taxon>
        <taxon>Deinococcota</taxon>
        <taxon>Deinococci</taxon>
        <taxon>Deinococcales</taxon>
        <taxon>Deinococcaceae</taxon>
        <taxon>Deinococcus</taxon>
    </lineage>
</organism>
<dbReference type="SUPFAM" id="SSF52540">
    <property type="entry name" value="P-loop containing nucleoside triphosphate hydrolases"/>
    <property type="match status" value="1"/>
</dbReference>
<keyword evidence="2" id="KW-1185">Reference proteome</keyword>
<evidence type="ECO:0000313" key="2">
    <source>
        <dbReference type="Proteomes" id="UP000077363"/>
    </source>
</evidence>
<dbReference type="PATRIC" id="fig|1182568.3.peg.2235"/>
<dbReference type="RefSeq" id="WP_064015256.1">
    <property type="nucleotide sequence ID" value="NZ_CP011387.1"/>
</dbReference>
<dbReference type="Gene3D" id="3.40.50.300">
    <property type="entry name" value="P-loop containing nucleotide triphosphate hydrolases"/>
    <property type="match status" value="2"/>
</dbReference>
<dbReference type="Pfam" id="PF13238">
    <property type="entry name" value="AAA_18"/>
    <property type="match status" value="1"/>
</dbReference>
<evidence type="ECO:0000313" key="1">
    <source>
        <dbReference type="EMBL" id="ANE44173.1"/>
    </source>
</evidence>
<dbReference type="GO" id="GO:0016301">
    <property type="term" value="F:kinase activity"/>
    <property type="evidence" value="ECO:0007669"/>
    <property type="project" value="UniProtKB-KW"/>
</dbReference>